<accession>A0ABR2EWK3</accession>
<name>A0ABR2EWK3_9ROSI</name>
<evidence type="ECO:0000313" key="4">
    <source>
        <dbReference type="EMBL" id="KAK8564991.1"/>
    </source>
</evidence>
<comment type="caution">
    <text evidence="4">The sequence shown here is derived from an EMBL/GenBank/DDBJ whole genome shotgun (WGS) entry which is preliminary data.</text>
</comment>
<evidence type="ECO:0000259" key="3">
    <source>
        <dbReference type="PROSITE" id="PS50102"/>
    </source>
</evidence>
<dbReference type="InterPro" id="IPR012677">
    <property type="entry name" value="Nucleotide-bd_a/b_plait_sf"/>
</dbReference>
<organism evidence="4 5">
    <name type="scientific">Hibiscus sabdariffa</name>
    <name type="common">roselle</name>
    <dbReference type="NCBI Taxonomy" id="183260"/>
    <lineage>
        <taxon>Eukaryota</taxon>
        <taxon>Viridiplantae</taxon>
        <taxon>Streptophyta</taxon>
        <taxon>Embryophyta</taxon>
        <taxon>Tracheophyta</taxon>
        <taxon>Spermatophyta</taxon>
        <taxon>Magnoliopsida</taxon>
        <taxon>eudicotyledons</taxon>
        <taxon>Gunneridae</taxon>
        <taxon>Pentapetalae</taxon>
        <taxon>rosids</taxon>
        <taxon>malvids</taxon>
        <taxon>Malvales</taxon>
        <taxon>Malvaceae</taxon>
        <taxon>Malvoideae</taxon>
        <taxon>Hibiscus</taxon>
    </lineage>
</organism>
<protein>
    <recommendedName>
        <fullName evidence="3">RRM domain-containing protein</fullName>
    </recommendedName>
</protein>
<dbReference type="PROSITE" id="PS50102">
    <property type="entry name" value="RRM"/>
    <property type="match status" value="1"/>
</dbReference>
<dbReference type="SUPFAM" id="SSF54928">
    <property type="entry name" value="RNA-binding domain, RBD"/>
    <property type="match status" value="1"/>
</dbReference>
<feature type="region of interest" description="Disordered" evidence="2">
    <location>
        <begin position="360"/>
        <end position="387"/>
    </location>
</feature>
<dbReference type="CDD" id="cd00590">
    <property type="entry name" value="RRM_SF"/>
    <property type="match status" value="1"/>
</dbReference>
<gene>
    <name evidence="4" type="ORF">V6N12_058567</name>
</gene>
<dbReference type="Proteomes" id="UP001472677">
    <property type="component" value="Unassembled WGS sequence"/>
</dbReference>
<dbReference type="EMBL" id="JBBPBM010000010">
    <property type="protein sequence ID" value="KAK8564991.1"/>
    <property type="molecule type" value="Genomic_DNA"/>
</dbReference>
<dbReference type="InterPro" id="IPR035979">
    <property type="entry name" value="RBD_domain_sf"/>
</dbReference>
<evidence type="ECO:0000313" key="5">
    <source>
        <dbReference type="Proteomes" id="UP001472677"/>
    </source>
</evidence>
<dbReference type="Gene3D" id="3.30.70.330">
    <property type="match status" value="1"/>
</dbReference>
<sequence length="444" mass="50446">MIDLICKSLCDGEFPCLSSLWTAVLCFKYDLLAVLCFGLRSGRAKGVPKRNKQQRRFLGKGISSVRGYRDGVLVFINFVSKRIHKSGLKEAFVVYGKVLDVYIAYNNTKRVGMNNTFAFVRFSCLGEALRAVNQGNGRLMDGFSIKVFLEKRLSTQARKPKVDALREDVQDGTMWVEDRPESNTNIIQVNVFEYEREWIKSFVVGQIKAMYDTELVQQALQADGFKITVCQWLGFYAVIRFEEEEQIPIFWDLKESLLKSWFTDIDTVDNFMNKKKFRVWVRIEGMPLMAWIEEETAKKLRFDGARILLGVSCLSDVPLTAAISFEGESFWLRISIVEFEDESEKLQSEGGFINNLEGVSPRALPNERGDGPTLGETQEDGLDNLGSSQTITLGGSAGAVPLIETQIPKIFKLSKLFFVRPVFSKQQSGAEQQIGKDWELFWAR</sequence>
<dbReference type="InterPro" id="IPR000504">
    <property type="entry name" value="RRM_dom"/>
</dbReference>
<keyword evidence="5" id="KW-1185">Reference proteome</keyword>
<dbReference type="Pfam" id="PF00076">
    <property type="entry name" value="RRM_1"/>
    <property type="match status" value="1"/>
</dbReference>
<dbReference type="SMART" id="SM00360">
    <property type="entry name" value="RRM"/>
    <property type="match status" value="1"/>
</dbReference>
<reference evidence="4 5" key="1">
    <citation type="journal article" date="2024" name="G3 (Bethesda)">
        <title>Genome assembly of Hibiscus sabdariffa L. provides insights into metabolisms of medicinal natural products.</title>
        <authorList>
            <person name="Kim T."/>
        </authorList>
    </citation>
    <scope>NUCLEOTIDE SEQUENCE [LARGE SCALE GENOMIC DNA]</scope>
    <source>
        <strain evidence="4">TK-2024</strain>
        <tissue evidence="4">Old leaves</tissue>
    </source>
</reference>
<evidence type="ECO:0000256" key="1">
    <source>
        <dbReference type="PROSITE-ProRule" id="PRU00176"/>
    </source>
</evidence>
<keyword evidence="1" id="KW-0694">RNA-binding</keyword>
<evidence type="ECO:0000256" key="2">
    <source>
        <dbReference type="SAM" id="MobiDB-lite"/>
    </source>
</evidence>
<feature type="domain" description="RRM" evidence="3">
    <location>
        <begin position="72"/>
        <end position="152"/>
    </location>
</feature>
<proteinExistence type="predicted"/>